<dbReference type="GO" id="GO:0031119">
    <property type="term" value="P:tRNA pseudouridine synthesis"/>
    <property type="evidence" value="ECO:0007669"/>
    <property type="project" value="InterPro"/>
</dbReference>
<dbReference type="AlphaFoldDB" id="A0A0L0HMP0"/>
<dbReference type="EMBL" id="KQ257453">
    <property type="protein sequence ID" value="KND02180.1"/>
    <property type="molecule type" value="Genomic_DNA"/>
</dbReference>
<protein>
    <submittedName>
        <fullName evidence="8">tRNA pseudouridine synthase A</fullName>
    </submittedName>
</protein>
<evidence type="ECO:0000256" key="1">
    <source>
        <dbReference type="ARBA" id="ARBA00009375"/>
    </source>
</evidence>
<reference evidence="8 9" key="1">
    <citation type="submission" date="2009-08" db="EMBL/GenBank/DDBJ databases">
        <title>The Genome Sequence of Spizellomyces punctatus strain DAOM BR117.</title>
        <authorList>
            <consortium name="The Broad Institute Genome Sequencing Platform"/>
            <person name="Russ C."/>
            <person name="Cuomo C."/>
            <person name="Shea T."/>
            <person name="Young S.K."/>
            <person name="Zeng Q."/>
            <person name="Koehrsen M."/>
            <person name="Haas B."/>
            <person name="Borodovsky M."/>
            <person name="Guigo R."/>
            <person name="Alvarado L."/>
            <person name="Berlin A."/>
            <person name="Bochicchio J."/>
            <person name="Borenstein D."/>
            <person name="Chapman S."/>
            <person name="Chen Z."/>
            <person name="Engels R."/>
            <person name="Freedman E."/>
            <person name="Gellesch M."/>
            <person name="Goldberg J."/>
            <person name="Griggs A."/>
            <person name="Gujja S."/>
            <person name="Heiman D."/>
            <person name="Hepburn T."/>
            <person name="Howarth C."/>
            <person name="Jen D."/>
            <person name="Larson L."/>
            <person name="Lewis B."/>
            <person name="Mehta T."/>
            <person name="Park D."/>
            <person name="Pearson M."/>
            <person name="Roberts A."/>
            <person name="Saif S."/>
            <person name="Shenoy N."/>
            <person name="Sisk P."/>
            <person name="Stolte C."/>
            <person name="Sykes S."/>
            <person name="Thomson T."/>
            <person name="Walk T."/>
            <person name="White J."/>
            <person name="Yandava C."/>
            <person name="Burger G."/>
            <person name="Gray M.W."/>
            <person name="Holland P.W.H."/>
            <person name="King N."/>
            <person name="Lang F.B.F."/>
            <person name="Roger A.J."/>
            <person name="Ruiz-Trillo I."/>
            <person name="Lander E."/>
            <person name="Nusbaum C."/>
        </authorList>
    </citation>
    <scope>NUCLEOTIDE SEQUENCE [LARGE SCALE GENOMIC DNA]</scope>
    <source>
        <strain evidence="8 9">DAOM BR117</strain>
    </source>
</reference>
<dbReference type="PANTHER" id="PTHR11142">
    <property type="entry name" value="PSEUDOURIDYLATE SYNTHASE"/>
    <property type="match status" value="1"/>
</dbReference>
<organism evidence="8 9">
    <name type="scientific">Spizellomyces punctatus (strain DAOM BR117)</name>
    <dbReference type="NCBI Taxonomy" id="645134"/>
    <lineage>
        <taxon>Eukaryota</taxon>
        <taxon>Fungi</taxon>
        <taxon>Fungi incertae sedis</taxon>
        <taxon>Chytridiomycota</taxon>
        <taxon>Chytridiomycota incertae sedis</taxon>
        <taxon>Chytridiomycetes</taxon>
        <taxon>Spizellomycetales</taxon>
        <taxon>Spizellomycetaceae</taxon>
        <taxon>Spizellomyces</taxon>
    </lineage>
</organism>
<dbReference type="CDD" id="cd02568">
    <property type="entry name" value="PseudoU_synth_PUS1_PUS2"/>
    <property type="match status" value="1"/>
</dbReference>
<comment type="similarity">
    <text evidence="1">Belongs to the tRNA pseudouridine synthase TruA family.</text>
</comment>
<proteinExistence type="inferred from homology"/>
<gene>
    <name evidence="8" type="ORF">SPPG_02669</name>
</gene>
<evidence type="ECO:0000256" key="4">
    <source>
        <dbReference type="ARBA" id="ARBA00036943"/>
    </source>
</evidence>
<sequence length="424" mass="47880">MSLEASESETTEVRTLKRPKRKVAILFGYDGKDFAGLQQQPKSQSVTTIEDLLLGALVEVGAISVDNGTNVEKNSWTRSGRTDRGVSAARQLISCKIMLEDPRAMVQKLNAVLPSDIRVWDIIPTPKNFNARRTCDSRKYEYALPTYVFRDPPPAAYYGPNSEAPPLPVSDEDITMIQLPISQPTLEDIDCDRRFRATAEQIATFRAIMTSFQGVHNFHNFTLGRSFKDKASVRRMIQIQVLDPEVHDGVEWLRVRLHGQSFMLHQIRKMIGLASLMVRTQTPISIIPETLTSVKLNIPKAPGTGLLMDEPLFQSYNTADKRRIESGKDPIDFSLAAEDIEKFKQHILAGIRQDEMVNHRFGRWARFIDSYSFTFATYLNRDGIVRPCYILGLPLRDSSVDIKDVVDVGNGDDGQQCDEQDQND</sequence>
<dbReference type="SUPFAM" id="SSF55120">
    <property type="entry name" value="Pseudouridine synthase"/>
    <property type="match status" value="1"/>
</dbReference>
<dbReference type="NCBIfam" id="TIGR00071">
    <property type="entry name" value="hisT_truA"/>
    <property type="match status" value="1"/>
</dbReference>
<dbReference type="GeneID" id="27686239"/>
<dbReference type="GO" id="GO:0005634">
    <property type="term" value="C:nucleus"/>
    <property type="evidence" value="ECO:0007669"/>
    <property type="project" value="TreeGrafter"/>
</dbReference>
<keyword evidence="2" id="KW-0819">tRNA processing</keyword>
<evidence type="ECO:0000313" key="9">
    <source>
        <dbReference type="Proteomes" id="UP000053201"/>
    </source>
</evidence>
<accession>A0A0L0HMP0</accession>
<feature type="active site" description="Nucleophile" evidence="5">
    <location>
        <position position="83"/>
    </location>
</feature>
<dbReference type="OrthoDB" id="10256309at2759"/>
<dbReference type="GO" id="GO:0009982">
    <property type="term" value="F:pseudouridine synthase activity"/>
    <property type="evidence" value="ECO:0007669"/>
    <property type="project" value="InterPro"/>
</dbReference>
<evidence type="ECO:0000256" key="2">
    <source>
        <dbReference type="ARBA" id="ARBA00022694"/>
    </source>
</evidence>
<dbReference type="STRING" id="645134.A0A0L0HMP0"/>
<evidence type="ECO:0000313" key="8">
    <source>
        <dbReference type="EMBL" id="KND02180.1"/>
    </source>
</evidence>
<feature type="domain" description="Pseudouridine synthase I TruA alpha/beta" evidence="7">
    <location>
        <begin position="209"/>
        <end position="308"/>
    </location>
</feature>
<name>A0A0L0HMP0_SPIPD</name>
<dbReference type="Gene3D" id="3.30.70.660">
    <property type="entry name" value="Pseudouridine synthase I, catalytic domain, C-terminal subdomain"/>
    <property type="match status" value="1"/>
</dbReference>
<keyword evidence="9" id="KW-1185">Reference proteome</keyword>
<dbReference type="InterPro" id="IPR020094">
    <property type="entry name" value="TruA/RsuA/RluB/E/F_N"/>
</dbReference>
<dbReference type="InParanoid" id="A0A0L0HMP0"/>
<feature type="binding site" evidence="6">
    <location>
        <position position="140"/>
    </location>
    <ligand>
        <name>substrate</name>
    </ligand>
</feature>
<dbReference type="eggNOG" id="KOG2553">
    <property type="taxonomic scope" value="Eukaryota"/>
</dbReference>
<dbReference type="Gene3D" id="3.30.70.580">
    <property type="entry name" value="Pseudouridine synthase I, catalytic domain, N-terminal subdomain"/>
    <property type="match status" value="1"/>
</dbReference>
<dbReference type="InterPro" id="IPR020097">
    <property type="entry name" value="PsdUridine_synth_TruA_a/b_dom"/>
</dbReference>
<dbReference type="VEuPathDB" id="FungiDB:SPPG_02669"/>
<evidence type="ECO:0000256" key="3">
    <source>
        <dbReference type="ARBA" id="ARBA00023235"/>
    </source>
</evidence>
<dbReference type="InterPro" id="IPR001406">
    <property type="entry name" value="PsdUridine_synth_TruA"/>
</dbReference>
<evidence type="ECO:0000256" key="6">
    <source>
        <dbReference type="PIRSR" id="PIRSR641708-2"/>
    </source>
</evidence>
<dbReference type="GO" id="GO:0003723">
    <property type="term" value="F:RNA binding"/>
    <property type="evidence" value="ECO:0007669"/>
    <property type="project" value="InterPro"/>
</dbReference>
<dbReference type="InterPro" id="IPR020103">
    <property type="entry name" value="PsdUridine_synth_cat_dom_sf"/>
</dbReference>
<dbReference type="FunFam" id="3.30.70.580:FF:000002">
    <property type="entry name" value="tRNA pseudouridine synthase"/>
    <property type="match status" value="1"/>
</dbReference>
<dbReference type="Proteomes" id="UP000053201">
    <property type="component" value="Unassembled WGS sequence"/>
</dbReference>
<dbReference type="GO" id="GO:1990481">
    <property type="term" value="P:mRNA pseudouridine synthesis"/>
    <property type="evidence" value="ECO:0007669"/>
    <property type="project" value="TreeGrafter"/>
</dbReference>
<dbReference type="PANTHER" id="PTHR11142:SF4">
    <property type="entry name" value="PSEUDOURIDYLATE SYNTHASE 1 HOMOLOG"/>
    <property type="match status" value="1"/>
</dbReference>
<comment type="catalytic activity">
    <reaction evidence="4">
        <text>a uridine in tRNA = a pseudouridine in tRNA</text>
        <dbReference type="Rhea" id="RHEA:54572"/>
        <dbReference type="Rhea" id="RHEA-COMP:13339"/>
        <dbReference type="Rhea" id="RHEA-COMP:13934"/>
        <dbReference type="ChEBI" id="CHEBI:65314"/>
        <dbReference type="ChEBI" id="CHEBI:65315"/>
    </reaction>
</comment>
<dbReference type="Pfam" id="PF01416">
    <property type="entry name" value="PseudoU_synth_1"/>
    <property type="match status" value="1"/>
</dbReference>
<dbReference type="InterPro" id="IPR041708">
    <property type="entry name" value="PUS1/PUS2-like"/>
</dbReference>
<dbReference type="RefSeq" id="XP_016610219.1">
    <property type="nucleotide sequence ID" value="XM_016750954.1"/>
</dbReference>
<dbReference type="OMA" id="CDARTYT"/>
<keyword evidence="3" id="KW-0413">Isomerase</keyword>
<dbReference type="InterPro" id="IPR020095">
    <property type="entry name" value="PsdUridine_synth_TruA_C"/>
</dbReference>
<evidence type="ECO:0000256" key="5">
    <source>
        <dbReference type="PIRSR" id="PIRSR641708-1"/>
    </source>
</evidence>
<evidence type="ECO:0000259" key="7">
    <source>
        <dbReference type="Pfam" id="PF01416"/>
    </source>
</evidence>